<evidence type="ECO:0000313" key="2">
    <source>
        <dbReference type="Proteomes" id="UP001497516"/>
    </source>
</evidence>
<dbReference type="EMBL" id="OZ034819">
    <property type="protein sequence ID" value="CAL1393301.1"/>
    <property type="molecule type" value="Genomic_DNA"/>
</dbReference>
<keyword evidence="2" id="KW-1185">Reference proteome</keyword>
<gene>
    <name evidence="1" type="ORF">LTRI10_LOCUS33888</name>
</gene>
<accession>A0AAV2F503</accession>
<organism evidence="1 2">
    <name type="scientific">Linum trigynum</name>
    <dbReference type="NCBI Taxonomy" id="586398"/>
    <lineage>
        <taxon>Eukaryota</taxon>
        <taxon>Viridiplantae</taxon>
        <taxon>Streptophyta</taxon>
        <taxon>Embryophyta</taxon>
        <taxon>Tracheophyta</taxon>
        <taxon>Spermatophyta</taxon>
        <taxon>Magnoliopsida</taxon>
        <taxon>eudicotyledons</taxon>
        <taxon>Gunneridae</taxon>
        <taxon>Pentapetalae</taxon>
        <taxon>rosids</taxon>
        <taxon>fabids</taxon>
        <taxon>Malpighiales</taxon>
        <taxon>Linaceae</taxon>
        <taxon>Linum</taxon>
    </lineage>
</organism>
<sequence length="182" mass="20771">MRNREGESSFGAASTGMSRKQLHFHWLELLARGIFRLVDDGGAGLARERKMMEVGWSFSRRGIFRFADNGCAGPARERKMMEVERCFSRRGILRLADDGDVGLARERKMMEAREVDLERRELDDGGAGLDEEDDGWGCWWFGWRRKWRPAAMGGVQERSAEGRVLLGLGWMKELDKNKTGVV</sequence>
<evidence type="ECO:0000313" key="1">
    <source>
        <dbReference type="EMBL" id="CAL1393301.1"/>
    </source>
</evidence>
<reference evidence="1 2" key="1">
    <citation type="submission" date="2024-04" db="EMBL/GenBank/DDBJ databases">
        <authorList>
            <person name="Fracassetti M."/>
        </authorList>
    </citation>
    <scope>NUCLEOTIDE SEQUENCE [LARGE SCALE GENOMIC DNA]</scope>
</reference>
<protein>
    <submittedName>
        <fullName evidence="1">Uncharacterized protein</fullName>
    </submittedName>
</protein>
<dbReference type="Proteomes" id="UP001497516">
    <property type="component" value="Chromosome 6"/>
</dbReference>
<name>A0AAV2F503_9ROSI</name>
<proteinExistence type="predicted"/>
<dbReference type="AlphaFoldDB" id="A0AAV2F503"/>